<feature type="domain" description="FAD-dependent urate hydroxylase HpyO/Asp monooxygenase CreE-like FAD/NAD(P)-binding" evidence="1">
    <location>
        <begin position="6"/>
        <end position="149"/>
    </location>
</feature>
<keyword evidence="3" id="KW-1185">Reference proteome</keyword>
<proteinExistence type="predicted"/>
<dbReference type="EMBL" id="OBQF01000001">
    <property type="protein sequence ID" value="SOC39335.1"/>
    <property type="molecule type" value="Genomic_DNA"/>
</dbReference>
<dbReference type="InterPro" id="IPR052189">
    <property type="entry name" value="L-asp_N-monooxygenase_NS-form"/>
</dbReference>
<dbReference type="Gene3D" id="3.50.50.60">
    <property type="entry name" value="FAD/NAD(P)-binding domain"/>
    <property type="match status" value="1"/>
</dbReference>
<accession>A0A285UBN5</accession>
<dbReference type="InterPro" id="IPR036188">
    <property type="entry name" value="FAD/NAD-bd_sf"/>
</dbReference>
<evidence type="ECO:0000313" key="2">
    <source>
        <dbReference type="EMBL" id="SOC39335.1"/>
    </source>
</evidence>
<dbReference type="AlphaFoldDB" id="A0A285UBN5"/>
<dbReference type="Pfam" id="PF13454">
    <property type="entry name" value="NAD_binding_9"/>
    <property type="match status" value="1"/>
</dbReference>
<dbReference type="RefSeq" id="WP_097039414.1">
    <property type="nucleotide sequence ID" value="NZ_OBQF01000001.1"/>
</dbReference>
<organism evidence="2 3">
    <name type="scientific">Salinicoccus kekensis</name>
    <dbReference type="NCBI Taxonomy" id="714307"/>
    <lineage>
        <taxon>Bacteria</taxon>
        <taxon>Bacillati</taxon>
        <taxon>Bacillota</taxon>
        <taxon>Bacilli</taxon>
        <taxon>Bacillales</taxon>
        <taxon>Staphylococcaceae</taxon>
        <taxon>Salinicoccus</taxon>
    </lineage>
</organism>
<dbReference type="OrthoDB" id="2211465at2"/>
<dbReference type="PANTHER" id="PTHR40254:SF1">
    <property type="entry name" value="BLR0577 PROTEIN"/>
    <property type="match status" value="1"/>
</dbReference>
<evidence type="ECO:0000313" key="3">
    <source>
        <dbReference type="Proteomes" id="UP000219412"/>
    </source>
</evidence>
<dbReference type="PANTHER" id="PTHR40254">
    <property type="entry name" value="BLR0577 PROTEIN"/>
    <property type="match status" value="1"/>
</dbReference>
<reference evidence="3" key="1">
    <citation type="submission" date="2017-08" db="EMBL/GenBank/DDBJ databases">
        <authorList>
            <person name="Varghese N."/>
            <person name="Submissions S."/>
        </authorList>
    </citation>
    <scope>NUCLEOTIDE SEQUENCE [LARGE SCALE GENOMIC DNA]</scope>
    <source>
        <strain evidence="3">DSM 23173</strain>
    </source>
</reference>
<dbReference type="InterPro" id="IPR038732">
    <property type="entry name" value="HpyO/CreE_NAD-binding"/>
</dbReference>
<dbReference type="SUPFAM" id="SSF51905">
    <property type="entry name" value="FAD/NAD(P)-binding domain"/>
    <property type="match status" value="2"/>
</dbReference>
<dbReference type="Proteomes" id="UP000219412">
    <property type="component" value="Unassembled WGS sequence"/>
</dbReference>
<name>A0A285UBN5_9STAP</name>
<sequence length="470" mass="53005">MSLRIAIIGGGVAGVNITRQLISHHGSHDGWKIDIYDTEEKMGRGKPYMDDNEHLLLNIPTDEMRITDDGDFTDWLKARSLPVHDYNPRKHFGAYSLDLFRGLTASNEGVRPIFGEVTDIIYDAEEASYRVDTDTSSEKYDLVFLAMGQMGYADPYGLEGMEKFVHDPYPVKARLQDADGKIGILGTGLSAIDCVRYLLLERGKDRVHLFSRSGDMPSVRGKSHQFEIRHFTEEALDALMEDDLIPLEAVVTLFRREMAAQNIEESLFYRHSGNTLEDLKYDIANSGQVGKLQYLIIALNPLFSRVFPYFSKKDKEIFMEEIHPYIDKNHSPMPAEVAEQLVEWADAGRIKIIDDISEVRSDGDFTVRTDDASYGIDWLINATGPEKDITKEGSPVIANMLDRMLIAPGSLGGILVDRRHRVISPRYGTLNGIYAIGHLTFDSDYLSNTVRILVENINRMVDGAMEDLDK</sequence>
<protein>
    <submittedName>
        <fullName evidence="2">Uncharacterized NAD(P)/FAD-binding protein YdhS</fullName>
    </submittedName>
</protein>
<evidence type="ECO:0000259" key="1">
    <source>
        <dbReference type="Pfam" id="PF13454"/>
    </source>
</evidence>
<gene>
    <name evidence="2" type="ORF">SAMN05878391_0834</name>
</gene>